<feature type="compositionally biased region" description="Low complexity" evidence="1">
    <location>
        <begin position="104"/>
        <end position="136"/>
    </location>
</feature>
<evidence type="ECO:0000256" key="1">
    <source>
        <dbReference type="SAM" id="MobiDB-lite"/>
    </source>
</evidence>
<name>A0A1H1S5B6_9ACTN</name>
<dbReference type="EMBL" id="LT629732">
    <property type="protein sequence ID" value="SDS43215.1"/>
    <property type="molecule type" value="Genomic_DNA"/>
</dbReference>
<evidence type="ECO:0000313" key="3">
    <source>
        <dbReference type="Proteomes" id="UP000198983"/>
    </source>
</evidence>
<reference evidence="2 3" key="1">
    <citation type="submission" date="2016-10" db="EMBL/GenBank/DDBJ databases">
        <authorList>
            <person name="de Groot N.N."/>
        </authorList>
    </citation>
    <scope>NUCLEOTIDE SEQUENCE [LARGE SCALE GENOMIC DNA]</scope>
    <source>
        <strain evidence="2 3">DSM 22024</strain>
    </source>
</reference>
<feature type="region of interest" description="Disordered" evidence="1">
    <location>
        <begin position="233"/>
        <end position="288"/>
    </location>
</feature>
<organism evidence="2 3">
    <name type="scientific">Actinopolymorpha singaporensis</name>
    <dbReference type="NCBI Taxonomy" id="117157"/>
    <lineage>
        <taxon>Bacteria</taxon>
        <taxon>Bacillati</taxon>
        <taxon>Actinomycetota</taxon>
        <taxon>Actinomycetes</taxon>
        <taxon>Propionibacteriales</taxon>
        <taxon>Actinopolymorphaceae</taxon>
        <taxon>Actinopolymorpha</taxon>
    </lineage>
</organism>
<dbReference type="Proteomes" id="UP000198983">
    <property type="component" value="Chromosome I"/>
</dbReference>
<feature type="region of interest" description="Disordered" evidence="1">
    <location>
        <begin position="324"/>
        <end position="378"/>
    </location>
</feature>
<proteinExistence type="predicted"/>
<keyword evidence="3" id="KW-1185">Reference proteome</keyword>
<evidence type="ECO:0000313" key="2">
    <source>
        <dbReference type="EMBL" id="SDS43215.1"/>
    </source>
</evidence>
<dbReference type="AlphaFoldDB" id="A0A1H1S5B6"/>
<feature type="compositionally biased region" description="Low complexity" evidence="1">
    <location>
        <begin position="239"/>
        <end position="255"/>
    </location>
</feature>
<gene>
    <name evidence="2" type="ORF">SAMN04489717_2674</name>
</gene>
<feature type="region of interest" description="Disordered" evidence="1">
    <location>
        <begin position="104"/>
        <end position="151"/>
    </location>
</feature>
<protein>
    <submittedName>
        <fullName evidence="2">Uncharacterized protein</fullName>
    </submittedName>
</protein>
<accession>A0A1H1S5B6</accession>
<sequence>MVPNPVPCRSWSRPIVTVTQSRPRPRFGDACHSAILATSSANASPRFWSSGRSSGSGPLSAAISASMILRRASISSTGSLTIMVSDPGIPFARYFRERLRSAARSAASSSSPSRRSHSSGASTSSRCRPSSRTSSGLRRRDSSIRYSSPCTRCSRPIHRGRSLIAAAITCACRNDTSPRARAAAVNVTVRSRSRASTTAAEASFFDIRCAVRSHTAVVAAPVAFPTSRASAWRTQQRVSASTRAFSTASSPISSPNSPPPRTWSASPGPRPTRHARRQRSPQPGDRTTAACTGKILLCRMHVRSLPAGAAIMIVVHKEIPMRRRPDTCGQKAGATPFGGSHSRPGDAYRRSCRRLGTPTHAGRAQPTRISGRSRPGVG</sequence>